<feature type="coiled-coil region" evidence="19">
    <location>
        <begin position="1441"/>
        <end position="1538"/>
    </location>
</feature>
<feature type="coiled-coil region" evidence="19">
    <location>
        <begin position="1567"/>
        <end position="1629"/>
    </location>
</feature>
<keyword evidence="10" id="KW-0931">ER-Golgi transport</keyword>
<feature type="compositionally biased region" description="Basic and acidic residues" evidence="20">
    <location>
        <begin position="1181"/>
        <end position="1191"/>
    </location>
</feature>
<feature type="compositionally biased region" description="Acidic residues" evidence="20">
    <location>
        <begin position="772"/>
        <end position="782"/>
    </location>
</feature>
<evidence type="ECO:0000256" key="10">
    <source>
        <dbReference type="ARBA" id="ARBA00022892"/>
    </source>
</evidence>
<keyword evidence="5" id="KW-0268">Exocytosis</keyword>
<feature type="region of interest" description="Disordered" evidence="20">
    <location>
        <begin position="1104"/>
        <end position="1275"/>
    </location>
</feature>
<dbReference type="Pfam" id="PF06409">
    <property type="entry name" value="NPIP"/>
    <property type="match status" value="1"/>
</dbReference>
<keyword evidence="4" id="KW-0488">Methylation</keyword>
<dbReference type="OMA" id="RMAQNTH"/>
<keyword evidence="7 21" id="KW-0812">Transmembrane</keyword>
<keyword evidence="2 18" id="KW-0728">SH3 domain</keyword>
<keyword evidence="3" id="KW-0813">Transport</keyword>
<evidence type="ECO:0000256" key="13">
    <source>
        <dbReference type="ARBA" id="ARBA00023054"/>
    </source>
</evidence>
<evidence type="ECO:0000256" key="12">
    <source>
        <dbReference type="ARBA" id="ARBA00022989"/>
    </source>
</evidence>
<evidence type="ECO:0000256" key="2">
    <source>
        <dbReference type="ARBA" id="ARBA00022443"/>
    </source>
</evidence>
<reference evidence="23 24" key="1">
    <citation type="journal article" date="2018" name="Nat. Ecol. Evol.">
        <title>Shark genomes provide insights into elasmobranch evolution and the origin of vertebrates.</title>
        <authorList>
            <person name="Hara Y"/>
            <person name="Yamaguchi K"/>
            <person name="Onimaru K"/>
            <person name="Kadota M"/>
            <person name="Koyanagi M"/>
            <person name="Keeley SD"/>
            <person name="Tatsumi K"/>
            <person name="Tanaka K"/>
            <person name="Motone F"/>
            <person name="Kageyama Y"/>
            <person name="Nozu R"/>
            <person name="Adachi N"/>
            <person name="Nishimura O"/>
            <person name="Nakagawa R"/>
            <person name="Tanegashima C"/>
            <person name="Kiyatake I"/>
            <person name="Matsumoto R"/>
            <person name="Murakumo K"/>
            <person name="Nishida K"/>
            <person name="Terakita A"/>
            <person name="Kuratani S"/>
            <person name="Sato K"/>
            <person name="Hyodo S Kuraku.S."/>
        </authorList>
    </citation>
    <scope>NUCLEOTIDE SEQUENCE [LARGE SCALE GENOMIC DNA]</scope>
</reference>
<feature type="compositionally biased region" description="Acidic residues" evidence="20">
    <location>
        <begin position="712"/>
        <end position="723"/>
    </location>
</feature>
<feature type="compositionally biased region" description="Basic and acidic residues" evidence="20">
    <location>
        <begin position="278"/>
        <end position="297"/>
    </location>
</feature>
<evidence type="ECO:0000256" key="3">
    <source>
        <dbReference type="ARBA" id="ARBA00022448"/>
    </source>
</evidence>
<dbReference type="GO" id="GO:0006888">
    <property type="term" value="P:endoplasmic reticulum to Golgi vesicle-mediated transport"/>
    <property type="evidence" value="ECO:0007669"/>
    <property type="project" value="TreeGrafter"/>
</dbReference>
<feature type="compositionally biased region" description="Basic and acidic residues" evidence="20">
    <location>
        <begin position="832"/>
        <end position="848"/>
    </location>
</feature>
<protein>
    <recommendedName>
        <fullName evidence="17">Transport and Golgi organization protein 1 homolog</fullName>
    </recommendedName>
</protein>
<feature type="region of interest" description="Disordered" evidence="20">
    <location>
        <begin position="605"/>
        <end position="858"/>
    </location>
</feature>
<evidence type="ECO:0000256" key="9">
    <source>
        <dbReference type="ARBA" id="ARBA00022824"/>
    </source>
</evidence>
<evidence type="ECO:0000256" key="16">
    <source>
        <dbReference type="ARBA" id="ARBA00061139"/>
    </source>
</evidence>
<feature type="region of interest" description="Disordered" evidence="20">
    <location>
        <begin position="925"/>
        <end position="944"/>
    </location>
</feature>
<evidence type="ECO:0000256" key="6">
    <source>
        <dbReference type="ARBA" id="ARBA00022553"/>
    </source>
</evidence>
<comment type="caution">
    <text evidence="23">The sequence shown here is derived from an EMBL/GenBank/DDBJ whole genome shotgun (WGS) entry which is preliminary data.</text>
</comment>
<evidence type="ECO:0000256" key="19">
    <source>
        <dbReference type="SAM" id="Coils"/>
    </source>
</evidence>
<feature type="compositionally biased region" description="Basic and acidic residues" evidence="20">
    <location>
        <begin position="683"/>
        <end position="710"/>
    </location>
</feature>
<dbReference type="GO" id="GO:0070971">
    <property type="term" value="C:endoplasmic reticulum exit site"/>
    <property type="evidence" value="ECO:0007669"/>
    <property type="project" value="TreeGrafter"/>
</dbReference>
<keyword evidence="15" id="KW-0325">Glycoprotein</keyword>
<evidence type="ECO:0000259" key="22">
    <source>
        <dbReference type="PROSITE" id="PS50002"/>
    </source>
</evidence>
<gene>
    <name evidence="23" type="ORF">chiPu_0018646</name>
</gene>
<evidence type="ECO:0000256" key="17">
    <source>
        <dbReference type="ARBA" id="ARBA00068894"/>
    </source>
</evidence>
<feature type="compositionally biased region" description="Basic and acidic residues" evidence="20">
    <location>
        <begin position="1214"/>
        <end position="1226"/>
    </location>
</feature>
<evidence type="ECO:0000256" key="8">
    <source>
        <dbReference type="ARBA" id="ARBA00022729"/>
    </source>
</evidence>
<keyword evidence="9" id="KW-0256">Endoplasmic reticulum</keyword>
<dbReference type="PANTHER" id="PTHR23158">
    <property type="entry name" value="MELANOMA INHIBITORY ACTIVITY-RELATED"/>
    <property type="match status" value="1"/>
</dbReference>
<keyword evidence="6" id="KW-0597">Phosphoprotein</keyword>
<feature type="compositionally biased region" description="Basic and acidic residues" evidence="20">
    <location>
        <begin position="1238"/>
        <end position="1259"/>
    </location>
</feature>
<organism evidence="23 24">
    <name type="scientific">Chiloscyllium punctatum</name>
    <name type="common">Brownbanded bambooshark</name>
    <name type="synonym">Hemiscyllium punctatum</name>
    <dbReference type="NCBI Taxonomy" id="137246"/>
    <lineage>
        <taxon>Eukaryota</taxon>
        <taxon>Metazoa</taxon>
        <taxon>Chordata</taxon>
        <taxon>Craniata</taxon>
        <taxon>Vertebrata</taxon>
        <taxon>Chondrichthyes</taxon>
        <taxon>Elasmobranchii</taxon>
        <taxon>Galeomorphii</taxon>
        <taxon>Galeoidea</taxon>
        <taxon>Orectolobiformes</taxon>
        <taxon>Hemiscylliidae</taxon>
        <taxon>Chiloscyllium</taxon>
    </lineage>
</organism>
<feature type="transmembrane region" description="Helical" evidence="21">
    <location>
        <begin position="1417"/>
        <end position="1437"/>
    </location>
</feature>
<feature type="compositionally biased region" description="Basic and acidic residues" evidence="20">
    <location>
        <begin position="630"/>
        <end position="648"/>
    </location>
</feature>
<sequence length="1842" mass="209239">KDQQKLFSNFKRCMDAECSMLMCRGKAVQDFTGPDCRFLRFKKGETIYIYYKLAGERDDLWAGSVGSQFGYFPKDLVEVNLVYSTDEVELPAEETDFACFNEEPDEFDYVDLDHLTRANGEAMINEEKSESHIVATKKRDEDTGQEVPAPKVPDNLGENKARDNKEAVNFADRSVSDSPTETKDKGDEAVDSILNDEQILHVEDGESEGKPANVGENAFSLEEHPIEEDGSSHVKVSAHLESSSQGLQTSLQTENEDLSVDSEDTRVSWSEAALLDTEEQRSPKDKREDISEHEGSLKLETTFGSTMDAIVVDEEMTSKVTVLDEGTVFDFDLQKDEFVEKVDPEEVALLTYSDSKYQQQPKLPEEDHVQDEDVGEDHIVKSEETIAQDVNLAVTPVNSEKGQLLAEVMEEHVNIRGEGDKKLQMRSSEGENSQNGRLWTTLSDTFSSVVRRGETTLKFTAPLNSDSRDTQKETKYRNTEDSGAKDLVNTSEKEVEEKIVNTAPERIENDGGKERSNEIMQHDGTEDTIQAFARVSETDTNFETHFKENEGKEQVQGVRSKTENQMSGLERKYRLKTNGSTFTEEADSNDLLKIPEKDDQTRKIELRTLRHPSTQDTSGAVPNQGSQKLMHLEQEPEMEKLIDSEPKWSRNTSVEISRSGNEELKSQNQTKSVINKPFSVEDLNGKEPHDTNHAKEHLASPRANYEKVEGFEMTDEVLQDLESDLTKNNHKDASLSLGSNSKLTEADISDQLQEEKKEEDMDILEELYAVDQPEELLEDENAAEARMAQNTHSDTTDQEETSDDDDLDDEDVLLEEEMNTVEPEDQINTTNSRKEMLVEKNHEEEHRKLAQNIQDVPNKIESQRELEPHLRPVEENALNVDNKDQSQHLKDLSEMSQKVVSEGFKTDSTVNEGMQSEAFSSVETTLGPSEVESKAKEPVHQSTVIRSENKDSKYNEEVEQLTILKGYLDEKSFERLYVYLDPQQVLELEAVLHDLKEELSLSKLSRTNEEDIEKTLDQILEGSETRILDMVENMLDKRENHWQAEENSQSDGESMLLSDLQELIFQIREKSSGNNESVALIPGMEIPQEDTDSSNGLLQGSIQEDQERQATEAQQGGKNNDEPVIGLHSPVLSNDALHSARNQEEDEGETPWRKMHSGNPSENAAYPESEEDEQTLSSSESVKETEKKRPISDIMTGQDKKEPAIKRSSSNITEVDRTPKDLKGNEEAPGTATPNFKRTIEENQKETYEWSKFKEREGEASSPNVGGKSDGEDEPWTELNILNISEGGEELLKEPSVVTFEENVAQSDGEYTAEESLPKGKQEDVKVPAGEGAKFGHLETEIETPSILDNSVIMDTSELQERGPFLSWTITVMDVIVLFIKGNVRPVVQSLIQHLMSSLPEEMRPGPDFHGVPWEPILMTAIIGIVTFVILLWRTCLSVKSRKYQMTEKQLSEKIKQLVQEKTEVLEKISTYEQKLKEAKSAINEAQDAKSSMSDEAKELKLSCGELEQVNLHLETRVKNLQTLLEKEKEETAKQQTLIADTQKSVKKLQDVISAHSAEHSQVQEALSSSKANEEKLQVDLQSIQEENLMLKQSKHQLLQEAEGWSERHSELNEQIKLCQKAQRDLEEMLAYKDNEIEVLTDCVMQLRQLDTESVSEDNGWDKEVDGEVANGELPDKSKRVKMKIQQMMDVSRVQTTLKIVEEEKDHFQAKLTDEIKARHELEEQIKQLEHNFVATTTEKSRLENEFKTMQQKLEILSELYHQKEMALQKRLTQEECQRQEKELKLSAADEKALQAVEEVKMYKQRIQEMEEELHKTERSFKNQIAAHEKKAHENWAKCTFS</sequence>
<keyword evidence="14 21" id="KW-0472">Membrane</keyword>
<dbReference type="InterPro" id="IPR054697">
    <property type="entry name" value="NPIP_N"/>
</dbReference>
<feature type="region of interest" description="Disordered" evidence="20">
    <location>
        <begin position="127"/>
        <end position="189"/>
    </location>
</feature>
<feature type="compositionally biased region" description="Basic and acidic residues" evidence="20">
    <location>
        <begin position="466"/>
        <end position="484"/>
    </location>
</feature>
<feature type="compositionally biased region" description="Polar residues" evidence="20">
    <location>
        <begin position="611"/>
        <end position="627"/>
    </location>
</feature>
<dbReference type="GO" id="GO:0009306">
    <property type="term" value="P:protein secretion"/>
    <property type="evidence" value="ECO:0007669"/>
    <property type="project" value="TreeGrafter"/>
</dbReference>
<feature type="non-terminal residue" evidence="23">
    <location>
        <position position="1"/>
    </location>
</feature>
<feature type="compositionally biased region" description="Low complexity" evidence="20">
    <location>
        <begin position="240"/>
        <end position="253"/>
    </location>
</feature>
<feature type="region of interest" description="Disordered" evidence="20">
    <location>
        <begin position="226"/>
        <end position="297"/>
    </location>
</feature>
<dbReference type="InterPro" id="IPR036028">
    <property type="entry name" value="SH3-like_dom_sf"/>
</dbReference>
<dbReference type="PANTHER" id="PTHR23158:SF54">
    <property type="entry name" value="TRANSPORT AND GOLGI ORGANIZATION PROTEIN 1 HOMOLOG"/>
    <property type="match status" value="1"/>
</dbReference>
<feature type="compositionally biased region" description="Basic and acidic residues" evidence="20">
    <location>
        <begin position="127"/>
        <end position="142"/>
    </location>
</feature>
<feature type="compositionally biased region" description="Polar residues" evidence="20">
    <location>
        <begin position="649"/>
        <end position="659"/>
    </location>
</feature>
<feature type="domain" description="SH3" evidence="22">
    <location>
        <begin position="20"/>
        <end position="82"/>
    </location>
</feature>
<dbReference type="GO" id="GO:0006887">
    <property type="term" value="P:exocytosis"/>
    <property type="evidence" value="ECO:0007669"/>
    <property type="project" value="UniProtKB-KW"/>
</dbReference>
<evidence type="ECO:0000256" key="7">
    <source>
        <dbReference type="ARBA" id="ARBA00022692"/>
    </source>
</evidence>
<dbReference type="FunFam" id="2.30.30.40:FF:000162">
    <property type="entry name" value="MIA SH3 domain ER export factor 3"/>
    <property type="match status" value="1"/>
</dbReference>
<keyword evidence="24" id="KW-1185">Reference proteome</keyword>
<dbReference type="STRING" id="137246.A0A401RPD2"/>
<dbReference type="Proteomes" id="UP000287033">
    <property type="component" value="Unassembled WGS sequence"/>
</dbReference>
<dbReference type="SUPFAM" id="SSF50044">
    <property type="entry name" value="SH3-domain"/>
    <property type="match status" value="1"/>
</dbReference>
<evidence type="ECO:0000256" key="4">
    <source>
        <dbReference type="ARBA" id="ARBA00022481"/>
    </source>
</evidence>
<comment type="similarity">
    <text evidence="16">Belongs to the MIA/OTOR family. Tango1 subfamily.</text>
</comment>
<keyword evidence="13 19" id="KW-0175">Coiled coil</keyword>
<dbReference type="PROSITE" id="PS50002">
    <property type="entry name" value="SH3"/>
    <property type="match status" value="1"/>
</dbReference>
<accession>A0A401RPD2</accession>
<evidence type="ECO:0000256" key="1">
    <source>
        <dbReference type="ARBA" id="ARBA00004389"/>
    </source>
</evidence>
<dbReference type="OrthoDB" id="6022771at2759"/>
<dbReference type="GO" id="GO:0005789">
    <property type="term" value="C:endoplasmic reticulum membrane"/>
    <property type="evidence" value="ECO:0007669"/>
    <property type="project" value="UniProtKB-SubCell"/>
</dbReference>
<comment type="subcellular location">
    <subcellularLocation>
        <location evidence="1">Endoplasmic reticulum membrane</location>
        <topology evidence="1">Single-pass membrane protein</topology>
    </subcellularLocation>
</comment>
<dbReference type="Gene3D" id="2.30.30.40">
    <property type="entry name" value="SH3 Domains"/>
    <property type="match status" value="1"/>
</dbReference>
<dbReference type="SMART" id="SM00326">
    <property type="entry name" value="SH3"/>
    <property type="match status" value="1"/>
</dbReference>
<evidence type="ECO:0000256" key="18">
    <source>
        <dbReference type="PROSITE-ProRule" id="PRU00192"/>
    </source>
</evidence>
<evidence type="ECO:0000256" key="20">
    <source>
        <dbReference type="SAM" id="MobiDB-lite"/>
    </source>
</evidence>
<name>A0A401RPD2_CHIPU</name>
<evidence type="ECO:0000256" key="14">
    <source>
        <dbReference type="ARBA" id="ARBA00023136"/>
    </source>
</evidence>
<keyword evidence="11" id="KW-0653">Protein transport</keyword>
<feature type="coiled-coil region" evidence="19">
    <location>
        <begin position="1712"/>
        <end position="1827"/>
    </location>
</feature>
<evidence type="ECO:0000256" key="21">
    <source>
        <dbReference type="SAM" id="Phobius"/>
    </source>
</evidence>
<feature type="region of interest" description="Disordered" evidence="20">
    <location>
        <begin position="871"/>
        <end position="896"/>
    </location>
</feature>
<evidence type="ECO:0000256" key="11">
    <source>
        <dbReference type="ARBA" id="ARBA00022927"/>
    </source>
</evidence>
<evidence type="ECO:0000313" key="24">
    <source>
        <dbReference type="Proteomes" id="UP000287033"/>
    </source>
</evidence>
<evidence type="ECO:0000256" key="5">
    <source>
        <dbReference type="ARBA" id="ARBA00022483"/>
    </source>
</evidence>
<feature type="compositionally biased region" description="Basic and acidic residues" evidence="20">
    <location>
        <begin position="157"/>
        <end position="166"/>
    </location>
</feature>
<evidence type="ECO:0000313" key="23">
    <source>
        <dbReference type="EMBL" id="GCC19964.1"/>
    </source>
</evidence>
<keyword evidence="12 21" id="KW-1133">Transmembrane helix</keyword>
<dbReference type="GO" id="GO:0035459">
    <property type="term" value="P:vesicle cargo loading"/>
    <property type="evidence" value="ECO:0007669"/>
    <property type="project" value="TreeGrafter"/>
</dbReference>
<evidence type="ECO:0000256" key="15">
    <source>
        <dbReference type="ARBA" id="ARBA00023180"/>
    </source>
</evidence>
<feature type="compositionally biased region" description="Basic and acidic residues" evidence="20">
    <location>
        <begin position="881"/>
        <end position="893"/>
    </location>
</feature>
<keyword evidence="8" id="KW-0732">Signal</keyword>
<dbReference type="InterPro" id="IPR001452">
    <property type="entry name" value="SH3_domain"/>
</dbReference>
<feature type="region of interest" description="Disordered" evidence="20">
    <location>
        <begin position="460"/>
        <end position="491"/>
    </location>
</feature>
<dbReference type="EMBL" id="BEZZ01001641">
    <property type="protein sequence ID" value="GCC19964.1"/>
    <property type="molecule type" value="Genomic_DNA"/>
</dbReference>
<dbReference type="Pfam" id="PF07653">
    <property type="entry name" value="SH3_2"/>
    <property type="match status" value="1"/>
</dbReference>
<dbReference type="GO" id="GO:0048731">
    <property type="term" value="P:system development"/>
    <property type="evidence" value="ECO:0007669"/>
    <property type="project" value="UniProtKB-ARBA"/>
</dbReference>
<feature type="compositionally biased region" description="Basic and acidic residues" evidence="20">
    <location>
        <begin position="724"/>
        <end position="733"/>
    </location>
</feature>
<proteinExistence type="inferred from homology"/>
<feature type="compositionally biased region" description="Acidic residues" evidence="20">
    <location>
        <begin position="796"/>
        <end position="825"/>
    </location>
</feature>
<dbReference type="InterPro" id="IPR051500">
    <property type="entry name" value="cTAGE_MIA/OTOR"/>
</dbReference>